<protein>
    <submittedName>
        <fullName evidence="2">SGNH/GDSL hydrolase family protein</fullName>
    </submittedName>
</protein>
<dbReference type="Pfam" id="PF00657">
    <property type="entry name" value="Lipase_GDSL"/>
    <property type="match status" value="1"/>
</dbReference>
<keyword evidence="3" id="KW-1185">Reference proteome</keyword>
<dbReference type="SUPFAM" id="SSF52266">
    <property type="entry name" value="SGNH hydrolase"/>
    <property type="match status" value="1"/>
</dbReference>
<comment type="caution">
    <text evidence="2">The sequence shown here is derived from an EMBL/GenBank/DDBJ whole genome shotgun (WGS) entry which is preliminary data.</text>
</comment>
<dbReference type="InterPro" id="IPR051058">
    <property type="entry name" value="GDSL_Est/Lipase"/>
</dbReference>
<dbReference type="Proteomes" id="UP001203338">
    <property type="component" value="Unassembled WGS sequence"/>
</dbReference>
<dbReference type="Gene3D" id="3.40.50.1110">
    <property type="entry name" value="SGNH hydrolase"/>
    <property type="match status" value="1"/>
</dbReference>
<keyword evidence="1 2" id="KW-0378">Hydrolase</keyword>
<proteinExistence type="predicted"/>
<evidence type="ECO:0000256" key="1">
    <source>
        <dbReference type="ARBA" id="ARBA00022801"/>
    </source>
</evidence>
<dbReference type="RefSeq" id="WP_249698759.1">
    <property type="nucleotide sequence ID" value="NZ_JAMFLX010000007.1"/>
</dbReference>
<reference evidence="2 3" key="1">
    <citation type="submission" date="2022-05" db="EMBL/GenBank/DDBJ databases">
        <authorList>
            <person name="Park J.-S."/>
        </authorList>
    </citation>
    <scope>NUCLEOTIDE SEQUENCE [LARGE SCALE GENOMIC DNA]</scope>
    <source>
        <strain evidence="2 3">2012CJ34-2</strain>
    </source>
</reference>
<dbReference type="PANTHER" id="PTHR45648:SF22">
    <property type="entry name" value="GDSL LIPASE_ACYLHYDROLASE FAMILY PROTEIN (AFU_ORTHOLOGUE AFUA_4G14700)"/>
    <property type="match status" value="1"/>
</dbReference>
<gene>
    <name evidence="2" type="ORF">M3P05_07030</name>
</gene>
<evidence type="ECO:0000313" key="2">
    <source>
        <dbReference type="EMBL" id="MCL6269691.1"/>
    </source>
</evidence>
<name>A0ABT0PEK8_9GAMM</name>
<dbReference type="GO" id="GO:0016787">
    <property type="term" value="F:hydrolase activity"/>
    <property type="evidence" value="ECO:0007669"/>
    <property type="project" value="UniProtKB-KW"/>
</dbReference>
<sequence length="387" mass="43736">MPASLHPKHLPQLFLAILLFLQSAVTFSHEETTKSINIHGLVIFGDSLSDNSNTWRISYYYSGLPDPLNENYQTNNFLDFFDGFLPWAVSTVGPSIVPFPQYPAPPYYQGYFTNGPVTVDFLADYAGLDRSDPSQYRNLAFGASWSTGLFDSLIQSIERGQAPELRVLFQGKVLPPNFTQVTNVYLKHNPRLSPDIIYAVYFSGNDYLNGFSDPATVVSTQYANIRRLIDAGARHIFWGTVPAYEMAPCFRSGPRREIVSRWGKQHNSYVRRLAQGITKAWPHVKLTVGDIADIFRKTANDPANGFTEIYAPCTNVFIPGCDFEPSMVTIFNTCEATVCEKPDQYLFWDQVHATTKAHEIVSGYVCRELLENGYKLDCPDMETLRKR</sequence>
<dbReference type="EMBL" id="JAMFLX010000007">
    <property type="protein sequence ID" value="MCL6269691.1"/>
    <property type="molecule type" value="Genomic_DNA"/>
</dbReference>
<dbReference type="InterPro" id="IPR036514">
    <property type="entry name" value="SGNH_hydro_sf"/>
</dbReference>
<accession>A0ABT0PEK8</accession>
<evidence type="ECO:0000313" key="3">
    <source>
        <dbReference type="Proteomes" id="UP001203338"/>
    </source>
</evidence>
<dbReference type="PANTHER" id="PTHR45648">
    <property type="entry name" value="GDSL LIPASE/ACYLHYDROLASE FAMILY PROTEIN (AFU_ORTHOLOGUE AFUA_4G14700)"/>
    <property type="match status" value="1"/>
</dbReference>
<dbReference type="CDD" id="cd01846">
    <property type="entry name" value="fatty_acyltransferase_like"/>
    <property type="match status" value="1"/>
</dbReference>
<dbReference type="InterPro" id="IPR001087">
    <property type="entry name" value="GDSL"/>
</dbReference>
<organism evidence="2 3">
    <name type="scientific">Parendozoicomonas callyspongiae</name>
    <dbReference type="NCBI Taxonomy" id="2942213"/>
    <lineage>
        <taxon>Bacteria</taxon>
        <taxon>Pseudomonadati</taxon>
        <taxon>Pseudomonadota</taxon>
        <taxon>Gammaproteobacteria</taxon>
        <taxon>Oceanospirillales</taxon>
        <taxon>Endozoicomonadaceae</taxon>
        <taxon>Parendozoicomonas</taxon>
    </lineage>
</organism>